<dbReference type="eggNOG" id="ENOG5032GER">
    <property type="taxonomic scope" value="Bacteria"/>
</dbReference>
<comment type="caution">
    <text evidence="2">The sequence shown here is derived from an EMBL/GenBank/DDBJ whole genome shotgun (WGS) entry which is preliminary data.</text>
</comment>
<organism evidence="2 3">
    <name type="scientific">Clostridium paraputrificum</name>
    <dbReference type="NCBI Taxonomy" id="29363"/>
    <lineage>
        <taxon>Bacteria</taxon>
        <taxon>Bacillati</taxon>
        <taxon>Bacillota</taxon>
        <taxon>Clostridia</taxon>
        <taxon>Eubacteriales</taxon>
        <taxon>Clostridiaceae</taxon>
        <taxon>Clostridium</taxon>
    </lineage>
</organism>
<dbReference type="GeneID" id="42775936"/>
<keyword evidence="1" id="KW-0812">Transmembrane</keyword>
<dbReference type="InterPro" id="IPR047928">
    <property type="entry name" value="Perm_prefix_1"/>
</dbReference>
<keyword evidence="1" id="KW-0472">Membrane</keyword>
<accession>A0A174W2H2</accession>
<dbReference type="NCBIfam" id="NF038403">
    <property type="entry name" value="perm_prefix_1"/>
    <property type="match status" value="1"/>
</dbReference>
<feature type="transmembrane region" description="Helical" evidence="1">
    <location>
        <begin position="197"/>
        <end position="219"/>
    </location>
</feature>
<evidence type="ECO:0000313" key="2">
    <source>
        <dbReference type="EMBL" id="OBY10446.1"/>
    </source>
</evidence>
<keyword evidence="1" id="KW-1133">Transmembrane helix</keyword>
<evidence type="ECO:0000313" key="3">
    <source>
        <dbReference type="Proteomes" id="UP000092714"/>
    </source>
</evidence>
<dbReference type="RefSeq" id="WP_027098109.1">
    <property type="nucleotide sequence ID" value="NZ_CABHIH010000002.1"/>
</dbReference>
<dbReference type="AlphaFoldDB" id="A0A174W2H2"/>
<dbReference type="EMBL" id="MAPZ01000019">
    <property type="protein sequence ID" value="OBY10446.1"/>
    <property type="molecule type" value="Genomic_DNA"/>
</dbReference>
<evidence type="ECO:0000256" key="1">
    <source>
        <dbReference type="SAM" id="Phobius"/>
    </source>
</evidence>
<keyword evidence="3" id="KW-1185">Reference proteome</keyword>
<feature type="transmembrane region" description="Helical" evidence="1">
    <location>
        <begin position="81"/>
        <end position="105"/>
    </location>
</feature>
<proteinExistence type="predicted"/>
<sequence length="230" mass="26834">MFNLDESIKTWRNDLNKNDVLSLDDLDELESHLMDEITVLKEKDLSEEEAFLIAKSRIGQNDIIEEEYKKVNRNEIWFHKLFTLFIGFISFQFILILIRFIGLIVTVSVFSKYPLPNSPISSFSFGIQLSILLAIFTFIFSPLFPKVLSNFSALNINVKSIIMLLILFFNFYAMPILSSNVITDLDNEYLLNYLNTYNFASNRIETLFIPIFLMLFLIVKKVKKYTFAKA</sequence>
<feature type="transmembrane region" description="Helical" evidence="1">
    <location>
        <begin position="156"/>
        <end position="177"/>
    </location>
</feature>
<gene>
    <name evidence="2" type="ORF">CP373A1_07975</name>
</gene>
<name>A0A174W2H2_9CLOT</name>
<reference evidence="2 3" key="1">
    <citation type="submission" date="2016-06" db="EMBL/GenBank/DDBJ databases">
        <authorList>
            <person name="Kjaerup R.B."/>
            <person name="Dalgaard T.S."/>
            <person name="Juul-Madsen H.R."/>
        </authorList>
    </citation>
    <scope>NUCLEOTIDE SEQUENCE [LARGE SCALE GENOMIC DNA]</scope>
    <source>
        <strain evidence="2 3">373-A1</strain>
    </source>
</reference>
<feature type="transmembrane region" description="Helical" evidence="1">
    <location>
        <begin position="125"/>
        <end position="144"/>
    </location>
</feature>
<protein>
    <submittedName>
        <fullName evidence="2">Uncharacterized protein</fullName>
    </submittedName>
</protein>
<dbReference type="Proteomes" id="UP000092714">
    <property type="component" value="Unassembled WGS sequence"/>
</dbReference>